<dbReference type="Pfam" id="PF01934">
    <property type="entry name" value="HepT-like"/>
    <property type="match status" value="1"/>
</dbReference>
<reference evidence="6 7" key="1">
    <citation type="submission" date="2024-08" db="EMBL/GenBank/DDBJ databases">
        <authorList>
            <person name="Lu H."/>
        </authorList>
    </citation>
    <scope>NUCLEOTIDE SEQUENCE [LARGE SCALE GENOMIC DNA]</scope>
    <source>
        <strain evidence="6 7">LKC17W</strain>
    </source>
</reference>
<keyword evidence="4" id="KW-0547">Nucleotide-binding</keyword>
<gene>
    <name evidence="6" type="ORF">ACG0Z3_09260</name>
</gene>
<evidence type="ECO:0000313" key="6">
    <source>
        <dbReference type="EMBL" id="MFG6440870.1"/>
    </source>
</evidence>
<keyword evidence="1" id="KW-0597">Phosphoprotein</keyword>
<keyword evidence="7" id="KW-1185">Reference proteome</keyword>
<proteinExistence type="predicted"/>
<organism evidence="6 7">
    <name type="scientific">Pelomonas margarita</name>
    <dbReference type="NCBI Taxonomy" id="3299031"/>
    <lineage>
        <taxon>Bacteria</taxon>
        <taxon>Pseudomonadati</taxon>
        <taxon>Pseudomonadota</taxon>
        <taxon>Betaproteobacteria</taxon>
        <taxon>Burkholderiales</taxon>
        <taxon>Sphaerotilaceae</taxon>
        <taxon>Roseateles</taxon>
    </lineage>
</organism>
<name>A0ABW7FHT1_9BURK</name>
<evidence type="ECO:0000256" key="5">
    <source>
        <dbReference type="ARBA" id="ARBA00022801"/>
    </source>
</evidence>
<dbReference type="EMBL" id="JBIGHW010000004">
    <property type="protein sequence ID" value="MFG6440870.1"/>
    <property type="molecule type" value="Genomic_DNA"/>
</dbReference>
<dbReference type="Proteomes" id="UP001606301">
    <property type="component" value="Unassembled WGS sequence"/>
</dbReference>
<keyword evidence="3" id="KW-0540">Nuclease</keyword>
<protein>
    <submittedName>
        <fullName evidence="6">DUF86 domain-containing protein</fullName>
    </submittedName>
</protein>
<dbReference type="InterPro" id="IPR008201">
    <property type="entry name" value="HepT-like"/>
</dbReference>
<accession>A0ABW7FHT1</accession>
<sequence length="123" mass="14017">MSRDPQRRADYIAHILQAIQRISTYTKGMDEAAFLNDQLVQDAVIRNFEIIGEASSNIEKHFPEFAAAHPELPLSSAYEMRNAVAHGYFKVDFELVWKTIHRELPALQSQLLRVQASGHQPDV</sequence>
<comment type="caution">
    <text evidence="6">The sequence shown here is derived from an EMBL/GenBank/DDBJ whole genome shotgun (WGS) entry which is preliminary data.</text>
</comment>
<dbReference type="InterPro" id="IPR051813">
    <property type="entry name" value="HepT_RNase_toxin"/>
</dbReference>
<evidence type="ECO:0000256" key="3">
    <source>
        <dbReference type="ARBA" id="ARBA00022722"/>
    </source>
</evidence>
<dbReference type="PANTHER" id="PTHR34139:SF1">
    <property type="entry name" value="RNASE MJ1380-RELATED"/>
    <property type="match status" value="1"/>
</dbReference>
<dbReference type="PANTHER" id="PTHR34139">
    <property type="entry name" value="UPF0331 PROTEIN MJ0127"/>
    <property type="match status" value="1"/>
</dbReference>
<evidence type="ECO:0000313" key="7">
    <source>
        <dbReference type="Proteomes" id="UP001606301"/>
    </source>
</evidence>
<evidence type="ECO:0000256" key="1">
    <source>
        <dbReference type="ARBA" id="ARBA00022553"/>
    </source>
</evidence>
<dbReference type="RefSeq" id="WP_394397062.1">
    <property type="nucleotide sequence ID" value="NZ_JBIGHW010000004.1"/>
</dbReference>
<evidence type="ECO:0000256" key="4">
    <source>
        <dbReference type="ARBA" id="ARBA00022741"/>
    </source>
</evidence>
<keyword evidence="5" id="KW-0378">Hydrolase</keyword>
<evidence type="ECO:0000256" key="2">
    <source>
        <dbReference type="ARBA" id="ARBA00022649"/>
    </source>
</evidence>
<keyword evidence="2" id="KW-1277">Toxin-antitoxin system</keyword>